<accession>A0A9K3KC73</accession>
<evidence type="ECO:0000256" key="2">
    <source>
        <dbReference type="ARBA" id="ARBA00022692"/>
    </source>
</evidence>
<name>A0A9K3KC73_9STRA</name>
<dbReference type="GO" id="GO:0005744">
    <property type="term" value="C:TIM23 mitochondrial import inner membrane translocase complex"/>
    <property type="evidence" value="ECO:0007669"/>
    <property type="project" value="TreeGrafter"/>
</dbReference>
<dbReference type="GO" id="GO:0008320">
    <property type="term" value="F:protein transmembrane transporter activity"/>
    <property type="evidence" value="ECO:0007669"/>
    <property type="project" value="TreeGrafter"/>
</dbReference>
<evidence type="ECO:0000313" key="7">
    <source>
        <dbReference type="Proteomes" id="UP000693970"/>
    </source>
</evidence>
<comment type="caution">
    <text evidence="6">The sequence shown here is derived from an EMBL/GenBank/DDBJ whole genome shotgun (WGS) entry which is preliminary data.</text>
</comment>
<keyword evidence="3" id="KW-1133">Transmembrane helix</keyword>
<dbReference type="PANTHER" id="PTHR15371:SF0">
    <property type="entry name" value="SD19278P"/>
    <property type="match status" value="1"/>
</dbReference>
<reference evidence="6" key="2">
    <citation type="submission" date="2021-04" db="EMBL/GenBank/DDBJ databases">
        <authorList>
            <person name="Podell S."/>
        </authorList>
    </citation>
    <scope>NUCLEOTIDE SEQUENCE</scope>
    <source>
        <strain evidence="6">Hildebrandi</strain>
    </source>
</reference>
<dbReference type="Proteomes" id="UP000693970">
    <property type="component" value="Unassembled WGS sequence"/>
</dbReference>
<proteinExistence type="predicted"/>
<sequence>MSNREFEGDAGAPLPDFTGASNIQLTTIAPALGVGSRQQPDYLDYDQKGRGIVVTMFANTGMSYLLGIGGGGLYGLQRGIASTPSSKFKVQVNSILNHCGRYGSKAGNTLGVFAVLYSLYEGLGDNLELDRYSGFDSTSPPLAAMMTGVTYYAPSGVRVAALGGALGLGAVGATYTAYSLVGKPFGSYGFLWF</sequence>
<dbReference type="PANTHER" id="PTHR15371">
    <property type="entry name" value="TIM23"/>
    <property type="match status" value="1"/>
</dbReference>
<dbReference type="EMBL" id="JAGRRH010000060">
    <property type="protein sequence ID" value="KAG7338286.1"/>
    <property type="molecule type" value="Genomic_DNA"/>
</dbReference>
<evidence type="ECO:0000256" key="3">
    <source>
        <dbReference type="ARBA" id="ARBA00022989"/>
    </source>
</evidence>
<reference evidence="6" key="1">
    <citation type="journal article" date="2021" name="Sci. Rep.">
        <title>Diploid genomic architecture of Nitzschia inconspicua, an elite biomass production diatom.</title>
        <authorList>
            <person name="Oliver A."/>
            <person name="Podell S."/>
            <person name="Pinowska A."/>
            <person name="Traller J.C."/>
            <person name="Smith S.R."/>
            <person name="McClure R."/>
            <person name="Beliaev A."/>
            <person name="Bohutskyi P."/>
            <person name="Hill E.A."/>
            <person name="Rabines A."/>
            <person name="Zheng H."/>
            <person name="Allen L.Z."/>
            <person name="Kuo A."/>
            <person name="Grigoriev I.V."/>
            <person name="Allen A.E."/>
            <person name="Hazlebeck D."/>
            <person name="Allen E.E."/>
        </authorList>
    </citation>
    <scope>NUCLEOTIDE SEQUENCE</scope>
    <source>
        <strain evidence="6">Hildebrandi</strain>
    </source>
</reference>
<keyword evidence="7" id="KW-1185">Reference proteome</keyword>
<comment type="subcellular location">
    <subcellularLocation>
        <location evidence="1">Membrane</location>
        <topology evidence="1">Multi-pass membrane protein</topology>
    </subcellularLocation>
</comment>
<keyword evidence="2" id="KW-0812">Transmembrane</keyword>
<gene>
    <name evidence="6" type="ORF">IV203_024029</name>
    <name evidence="5" type="ORF">IV203_024534</name>
</gene>
<dbReference type="GO" id="GO:0030150">
    <property type="term" value="P:protein import into mitochondrial matrix"/>
    <property type="evidence" value="ECO:0007669"/>
    <property type="project" value="TreeGrafter"/>
</dbReference>
<dbReference type="EMBL" id="JAGRRH010000027">
    <property type="protein sequence ID" value="KAG7340486.1"/>
    <property type="molecule type" value="Genomic_DNA"/>
</dbReference>
<dbReference type="AlphaFoldDB" id="A0A9K3KC73"/>
<dbReference type="OrthoDB" id="159299at2759"/>
<protein>
    <submittedName>
        <fullName evidence="6">Tim17/Tim22/Tim23/Pmp24 family protein</fullName>
    </submittedName>
</protein>
<organism evidence="6 7">
    <name type="scientific">Nitzschia inconspicua</name>
    <dbReference type="NCBI Taxonomy" id="303405"/>
    <lineage>
        <taxon>Eukaryota</taxon>
        <taxon>Sar</taxon>
        <taxon>Stramenopiles</taxon>
        <taxon>Ochrophyta</taxon>
        <taxon>Bacillariophyta</taxon>
        <taxon>Bacillariophyceae</taxon>
        <taxon>Bacillariophycidae</taxon>
        <taxon>Bacillariales</taxon>
        <taxon>Bacillariaceae</taxon>
        <taxon>Nitzschia</taxon>
    </lineage>
</organism>
<evidence type="ECO:0000313" key="6">
    <source>
        <dbReference type="EMBL" id="KAG7340486.1"/>
    </source>
</evidence>
<evidence type="ECO:0000256" key="1">
    <source>
        <dbReference type="ARBA" id="ARBA00004141"/>
    </source>
</evidence>
<dbReference type="Pfam" id="PF02466">
    <property type="entry name" value="Tim17"/>
    <property type="match status" value="1"/>
</dbReference>
<dbReference type="InterPro" id="IPR045238">
    <property type="entry name" value="Tim23-like"/>
</dbReference>
<evidence type="ECO:0000313" key="5">
    <source>
        <dbReference type="EMBL" id="KAG7338286.1"/>
    </source>
</evidence>
<evidence type="ECO:0000256" key="4">
    <source>
        <dbReference type="ARBA" id="ARBA00023136"/>
    </source>
</evidence>
<keyword evidence="4" id="KW-0472">Membrane</keyword>